<accession>A0ABV8I6E6</accession>
<proteinExistence type="predicted"/>
<name>A0ABV8I6E6_9ACTN</name>
<evidence type="ECO:0000313" key="2">
    <source>
        <dbReference type="EMBL" id="MFC4058831.1"/>
    </source>
</evidence>
<dbReference type="Proteomes" id="UP001595850">
    <property type="component" value="Unassembled WGS sequence"/>
</dbReference>
<keyword evidence="3" id="KW-1185">Reference proteome</keyword>
<comment type="caution">
    <text evidence="2">The sequence shown here is derived from an EMBL/GenBank/DDBJ whole genome shotgun (WGS) entry which is preliminary data.</text>
</comment>
<gene>
    <name evidence="2" type="ORF">ACFOWE_11030</name>
</gene>
<protein>
    <submittedName>
        <fullName evidence="2">Uncharacterized protein</fullName>
    </submittedName>
</protein>
<reference evidence="3" key="1">
    <citation type="journal article" date="2019" name="Int. J. Syst. Evol. Microbiol.">
        <title>The Global Catalogue of Microorganisms (GCM) 10K type strain sequencing project: providing services to taxonomists for standard genome sequencing and annotation.</title>
        <authorList>
            <consortium name="The Broad Institute Genomics Platform"/>
            <consortium name="The Broad Institute Genome Sequencing Center for Infectious Disease"/>
            <person name="Wu L."/>
            <person name="Ma J."/>
        </authorList>
    </citation>
    <scope>NUCLEOTIDE SEQUENCE [LARGE SCALE GENOMIC DNA]</scope>
    <source>
        <strain evidence="3">TBRC 4489</strain>
    </source>
</reference>
<feature type="signal peptide" evidence="1">
    <location>
        <begin position="1"/>
        <end position="33"/>
    </location>
</feature>
<organism evidence="2 3">
    <name type="scientific">Planomonospora corallina</name>
    <dbReference type="NCBI Taxonomy" id="1806052"/>
    <lineage>
        <taxon>Bacteria</taxon>
        <taxon>Bacillati</taxon>
        <taxon>Actinomycetota</taxon>
        <taxon>Actinomycetes</taxon>
        <taxon>Streptosporangiales</taxon>
        <taxon>Streptosporangiaceae</taxon>
        <taxon>Planomonospora</taxon>
    </lineage>
</organism>
<feature type="chain" id="PRO_5046398748" evidence="1">
    <location>
        <begin position="34"/>
        <end position="210"/>
    </location>
</feature>
<evidence type="ECO:0000313" key="3">
    <source>
        <dbReference type="Proteomes" id="UP001595850"/>
    </source>
</evidence>
<keyword evidence="1" id="KW-0732">Signal</keyword>
<evidence type="ECO:0000256" key="1">
    <source>
        <dbReference type="SAM" id="SignalP"/>
    </source>
</evidence>
<dbReference type="EMBL" id="JBHSBM010000014">
    <property type="protein sequence ID" value="MFC4058831.1"/>
    <property type="molecule type" value="Genomic_DNA"/>
</dbReference>
<sequence length="210" mass="21410">MTFSTRIAARVLTTAATATLAAGIVAGTGTAFADTGAEGGEQVMLKGGTTASYYWDDASGRAGDTGLPASGKPMQKGLAASPSWPLMTEGYVVYKGRKAPFFVGDRGPGIPSNRGVMLDLDAKTFAELTGGEFNADTLGVDGNGGEGHIKVTYVITKWGKGVGTKNHPKPFDTGAWAVKDTNPAKPVTVKAEAAAPSKDLVATVLASASL</sequence>
<dbReference type="RefSeq" id="WP_377287153.1">
    <property type="nucleotide sequence ID" value="NZ_JBHSBM010000014.1"/>
</dbReference>